<evidence type="ECO:0000313" key="2">
    <source>
        <dbReference type="Proteomes" id="UP000823629"/>
    </source>
</evidence>
<evidence type="ECO:0000313" key="1">
    <source>
        <dbReference type="EMBL" id="MBO8414689.1"/>
    </source>
</evidence>
<sequence>DETIISSLHARLPYMKYMSNKIYIPFFTPIYNKPYDRNLSSLLSQPYISLRRDFQTALINPFDTYGYELFNSFFTNLIPFKVSPNKDSCAFYAIEFEMILVINDQGLLEEQINLFDTDQINRRKEHLFPRLNDLMDAYYAMDKKKFIDLLESNSFFSKKACKEIRMKERLE</sequence>
<reference evidence="1" key="2">
    <citation type="journal article" date="2021" name="PeerJ">
        <title>Extensive microbial diversity within the chicken gut microbiome revealed by metagenomics and culture.</title>
        <authorList>
            <person name="Gilroy R."/>
            <person name="Ravi A."/>
            <person name="Getino M."/>
            <person name="Pursley I."/>
            <person name="Horton D.L."/>
            <person name="Alikhan N.F."/>
            <person name="Baker D."/>
            <person name="Gharbi K."/>
            <person name="Hall N."/>
            <person name="Watson M."/>
            <person name="Adriaenssens E.M."/>
            <person name="Foster-Nyarko E."/>
            <person name="Jarju S."/>
            <person name="Secka A."/>
            <person name="Antonio M."/>
            <person name="Oren A."/>
            <person name="Chaudhuri R.R."/>
            <person name="La Ragione R."/>
            <person name="Hildebrand F."/>
            <person name="Pallen M.J."/>
        </authorList>
    </citation>
    <scope>NUCLEOTIDE SEQUENCE</scope>
    <source>
        <strain evidence="1">1748</strain>
    </source>
</reference>
<organism evidence="1 2">
    <name type="scientific">Candidatus Scatoplasma merdavium</name>
    <dbReference type="NCBI Taxonomy" id="2840932"/>
    <lineage>
        <taxon>Bacteria</taxon>
        <taxon>Bacillati</taxon>
        <taxon>Bacillota</taxon>
        <taxon>Bacilli</taxon>
        <taxon>Bacillales</taxon>
        <taxon>Candidatus Scatoplasma</taxon>
    </lineage>
</organism>
<dbReference type="AlphaFoldDB" id="A0A9D9DA99"/>
<gene>
    <name evidence="1" type="ORF">IAC78_04400</name>
</gene>
<comment type="caution">
    <text evidence="1">The sequence shown here is derived from an EMBL/GenBank/DDBJ whole genome shotgun (WGS) entry which is preliminary data.</text>
</comment>
<feature type="non-terminal residue" evidence="1">
    <location>
        <position position="1"/>
    </location>
</feature>
<accession>A0A9D9DA99</accession>
<protein>
    <submittedName>
        <fullName evidence="1">Uncharacterized protein</fullName>
    </submittedName>
</protein>
<dbReference type="EMBL" id="JADING010000128">
    <property type="protein sequence ID" value="MBO8414689.1"/>
    <property type="molecule type" value="Genomic_DNA"/>
</dbReference>
<proteinExistence type="predicted"/>
<dbReference type="Proteomes" id="UP000823629">
    <property type="component" value="Unassembled WGS sequence"/>
</dbReference>
<name>A0A9D9DA99_9BACL</name>
<reference evidence="1" key="1">
    <citation type="submission" date="2020-10" db="EMBL/GenBank/DDBJ databases">
        <authorList>
            <person name="Gilroy R."/>
        </authorList>
    </citation>
    <scope>NUCLEOTIDE SEQUENCE</scope>
    <source>
        <strain evidence="1">1748</strain>
    </source>
</reference>